<comment type="subcellular location">
    <subcellularLocation>
        <location evidence="2">Cytoplasm</location>
    </subcellularLocation>
    <subcellularLocation>
        <location evidence="1">Endomembrane system</location>
        <topology evidence="1">Peripheral membrane protein</topology>
    </subcellularLocation>
</comment>
<keyword evidence="11" id="KW-1185">Reference proteome</keyword>
<protein>
    <recommendedName>
        <fullName evidence="8">GRIP domain-containing protein</fullName>
    </recommendedName>
</protein>
<dbReference type="EMBL" id="MBDN02000092">
    <property type="protein sequence ID" value="RLN80988.1"/>
    <property type="molecule type" value="Genomic_DNA"/>
</dbReference>
<feature type="coiled-coil region" evidence="6">
    <location>
        <begin position="620"/>
        <end position="647"/>
    </location>
</feature>
<feature type="region of interest" description="Disordered" evidence="7">
    <location>
        <begin position="594"/>
        <end position="618"/>
    </location>
</feature>
<dbReference type="GO" id="GO:0005794">
    <property type="term" value="C:Golgi apparatus"/>
    <property type="evidence" value="ECO:0007669"/>
    <property type="project" value="TreeGrafter"/>
</dbReference>
<proteinExistence type="predicted"/>
<evidence type="ECO:0000256" key="4">
    <source>
        <dbReference type="ARBA" id="ARBA00023054"/>
    </source>
</evidence>
<feature type="coiled-coil region" evidence="6">
    <location>
        <begin position="1189"/>
        <end position="1286"/>
    </location>
</feature>
<evidence type="ECO:0000313" key="10">
    <source>
        <dbReference type="EMBL" id="RLN80988.1"/>
    </source>
</evidence>
<dbReference type="Proteomes" id="UP000285624">
    <property type="component" value="Unassembled WGS sequence"/>
</dbReference>
<feature type="coiled-coil region" evidence="6">
    <location>
        <begin position="683"/>
        <end position="770"/>
    </location>
</feature>
<dbReference type="EMBL" id="MAYM02002298">
    <property type="protein sequence ID" value="RLM96916.1"/>
    <property type="molecule type" value="Genomic_DNA"/>
</dbReference>
<evidence type="ECO:0000313" key="12">
    <source>
        <dbReference type="Proteomes" id="UP000285883"/>
    </source>
</evidence>
<comment type="caution">
    <text evidence="9">The sequence shown here is derived from an EMBL/GenBank/DDBJ whole genome shotgun (WGS) entry which is preliminary data.</text>
</comment>
<dbReference type="Gene3D" id="1.10.287.1490">
    <property type="match status" value="1"/>
</dbReference>
<dbReference type="Proteomes" id="UP000285883">
    <property type="component" value="Unassembled WGS sequence"/>
</dbReference>
<feature type="region of interest" description="Disordered" evidence="7">
    <location>
        <begin position="251"/>
        <end position="277"/>
    </location>
</feature>
<feature type="compositionally biased region" description="Polar residues" evidence="7">
    <location>
        <begin position="2742"/>
        <end position="2753"/>
    </location>
</feature>
<evidence type="ECO:0000256" key="2">
    <source>
        <dbReference type="ARBA" id="ARBA00004496"/>
    </source>
</evidence>
<accession>A0A3R7MK40</accession>
<feature type="region of interest" description="Disordered" evidence="7">
    <location>
        <begin position="2729"/>
        <end position="2786"/>
    </location>
</feature>
<feature type="coiled-coil region" evidence="6">
    <location>
        <begin position="1604"/>
        <end position="1962"/>
    </location>
</feature>
<feature type="coiled-coil region" evidence="6">
    <location>
        <begin position="2385"/>
        <end position="2516"/>
    </location>
</feature>
<feature type="coiled-coil region" evidence="6">
    <location>
        <begin position="1354"/>
        <end position="1476"/>
    </location>
</feature>
<name>A0A3R7MK40_9STRA</name>
<dbReference type="PROSITE" id="PS50913">
    <property type="entry name" value="GRIP"/>
    <property type="match status" value="1"/>
</dbReference>
<feature type="coiled-coil region" evidence="6">
    <location>
        <begin position="460"/>
        <end position="494"/>
    </location>
</feature>
<evidence type="ECO:0000256" key="5">
    <source>
        <dbReference type="ARBA" id="ARBA00023136"/>
    </source>
</evidence>
<evidence type="ECO:0000256" key="6">
    <source>
        <dbReference type="SAM" id="Coils"/>
    </source>
</evidence>
<feature type="coiled-coil region" evidence="6">
    <location>
        <begin position="32"/>
        <end position="227"/>
    </location>
</feature>
<feature type="region of interest" description="Disordered" evidence="7">
    <location>
        <begin position="2522"/>
        <end position="2563"/>
    </location>
</feature>
<keyword evidence="5" id="KW-0472">Membrane</keyword>
<feature type="coiled-coil region" evidence="6">
    <location>
        <begin position="2282"/>
        <end position="2341"/>
    </location>
</feature>
<evidence type="ECO:0000256" key="3">
    <source>
        <dbReference type="ARBA" id="ARBA00022490"/>
    </source>
</evidence>
<feature type="compositionally biased region" description="Low complexity" evidence="7">
    <location>
        <begin position="2544"/>
        <end position="2559"/>
    </location>
</feature>
<dbReference type="SMART" id="SM00755">
    <property type="entry name" value="Grip"/>
    <property type="match status" value="1"/>
</dbReference>
<feature type="coiled-coil region" evidence="6">
    <location>
        <begin position="537"/>
        <end position="585"/>
    </location>
</feature>
<evidence type="ECO:0000256" key="7">
    <source>
        <dbReference type="SAM" id="MobiDB-lite"/>
    </source>
</evidence>
<dbReference type="InterPro" id="IPR051952">
    <property type="entry name" value="Golgi-autophagy_related"/>
</dbReference>
<evidence type="ECO:0000259" key="8">
    <source>
        <dbReference type="PROSITE" id="PS50913"/>
    </source>
</evidence>
<gene>
    <name evidence="9" type="ORF">BBI17_004266</name>
    <name evidence="10" type="ORF">BBO99_00004106</name>
</gene>
<keyword evidence="4 6" id="KW-0175">Coiled coil</keyword>
<evidence type="ECO:0000313" key="11">
    <source>
        <dbReference type="Proteomes" id="UP000285624"/>
    </source>
</evidence>
<feature type="domain" description="GRIP" evidence="8">
    <location>
        <begin position="2652"/>
        <end position="2702"/>
    </location>
</feature>
<feature type="coiled-coil region" evidence="6">
    <location>
        <begin position="2012"/>
        <end position="2156"/>
    </location>
</feature>
<dbReference type="PANTHER" id="PTHR23157">
    <property type="entry name" value="GRIP AND COILED-COIL DOMAIN-CONTAINING PROTEIN 1"/>
    <property type="match status" value="1"/>
</dbReference>
<sequence length="2786" mass="310630">MMAEESEAAAAALDAGGTITPNGDDEARQLQLQKLETERLELVEKLKKAMAGVRALKKQLEDVRAENERLKAEGADLAILQQELQLKEEEKQEIVTKLQDVISRYQALQQQLEGKDGELQVAQSKVEAFKVELQSQQEAASQTQEKDALTISELNDNLQKTTRRLAQEEARVMVFQEENNRLTHQVASMLEDKQQQERETQELVAENDTLQTKVDDLVQQVSGARQQQEDTEQMYLEVASKLNQALRDNDELKNGMAGSDNSKQELSLDRTESTDAADRARDFEEQIEALESKAAKWQAELSASTEKWELERKELVKQVETLTSFNDKAQTDLARVAEIREQLLVNVGIDLTYESIESLLDTKSNEIRMLTEQLAVLEGPQEQAIREAVSVAVSESEGFSSQLDALRIRYDALAAEKIDQDMTVKELHAELERITEQHTSLLSSQEDEHQRNQEGYVEEAVKLTALLEDSQVQNQQLEDDILAIETKIQALVGELQVDAPVDTESNTGANTNLRLAKLELHLEHIREQLLSAAKTDVDHLRSQTNALQSQLQTYETENQQLTAKLEECEETLKARATEMEKLAARTLEASSDVDKWSSHSGDAGSVVSNGDTVESCNGGASDLERDLEAANARLHAVETEMAACKAENLRMIFEVAKTADGVAKLKQDHDILLETHSEKSTDMDAMIEQLESLTSTNQTLEMQLKSTSDDLRCQLEASVMQKENFQSVIANLNHAVVEAENENSQIMRDLNDIKTENDVLEERIHELHAVADSKTEPDESLEKDREVEELRSSLVQAKVDFLEQKQQLTALEKKLVEVSQKPGGKTTTVNIASLDAERREFEAALIEMIEMEQKLQVAYEAKQGLESTLQERMQAKEELDNRLSVAEDKIVELEQQLEQKVALIATIEEQLRSVEEERERLSDDFAKAKSKLERSKGKLEEKAIEFEAFKTTTNMLKDERSRLFNEISLLQDKIAKSEEQKAAMADSQELANEELEEQLNELADKIAEIESEKQELRARLEETVYQSEEDIHQLRERLYMTEEEKSRLDGENTKLMETIEALKTKLMRLEDEKTDLEVAYKSRSEQLSVLEAQVENTKSEIATLSTEKENLVDSKRSLEESVSALHDETTTLKQTLDETSLKLQNELGQMTAQIEALRTQLGQTTTEKDEITGAFAELKERVQAEKVVNEEISAKLEAQLTENNALENKVVALKNMAEKALQSVQSTRNELSETEVRITVLTEEHDAAKAALGKKEAACEELTALQGDLQQEVDKLNSEMETLQCKHEDEYHAIEETVRDLKNAETQAVASLEAVKTELADAESCVMVLVEERDAARKGLSAKDLKIEMLTTQQGELDLAAQKLENKLKTLQSKSSAQAEAAEATICELRESTAQAEEAARTLKDSSAQAKELLQDTREQLAEAELQVTKLEKERDVTRMYLNEKVSTHETLSALQEDLQNKVQTLDMDLKELQKTSSVELATANDKVMSLTNAEAETAETLASVRKELSETEGCVMVLVEERDAAKKALSKKELSFEVLCSEHGELELKTQSVATELEALRVKSSVDTQAAEETARDLKETVTLATEALGSAQKELSESESLAALLTAERDAVNKTLQKLNAEHKSLGAEKEGLLQSIESLEASIKTLQNQHSNELESAEDTIRTLKASEDAMTDTLESVRRELSESQSQLSSLTELHNETKSTLTDKELIITSTISQTETLQERVQSLETELEQLQNQRAAEAQTVEETINNLKVSESQTAETLESVRQQLSEAEARVASVVEERDAASKTVNEMESHREVQSTEVEGLQERVQSLETELEQLQNQRAAEAQTVEETINNLKVSESQTAETLESVRQQLSEAEARVASVVEERDAASKTVNEMESHREVQSTEVEGLQERVQSLETELEQLQNQRAAEAQTVEETINNLKVSESQTAETLESVRQQLSEAEARVASVVEAREVLMAVLKEKEVEIGALSSGKLELCETVEAHVIAIRDLEGQLEVESSNLSGAAQQVQNLQTQVSELEGQLRDQVQTFKVNSGKEIEALKEQNASLSDSSNSALEEVAALREQNTAKEQQYAGSIAQKDEVILTLKSKMEEVMVAYKRLKGHLQELQERVAQKAKTNDSLQASYDELQAQHAASIEQLDALELEFTSSREKSDVLAEELCQAADKLADSEAQRESQMENFKKRVLVYDDELAHMQKQREVALQEQKETLLAESSAREEASLLKFIELEKSCTTLTETVAKKEAGLQTLAERLCLLEQEHSQAGDDREETKQTHKAERMELEAQLSTANAMIEKLRSTSTANIDLQRETVAELEIQVNKLKLEVKVETEGANAARAALETYKKRAHTALKKATSESKLNLKKSAQHTAQLGEEVVTAKGRINILETELEETRRRMAELESAGDAREQSARKALEAEKRSQMAALLSEIDSLKADVTRLEAALEGEKAPLEVKIKQLTEQNEVLAQEIDGLKEQVRSHNETTQQEIEAKEDEINDLSKQLQAALAAAASLATSEAERRMYSPPSSPTEKERRSSSTVSSSRRSSSSSRSLDYEGNNSFLHQATIGEHQHISTAVADSCPVPLSKTICANGVRDGDDEAVKLKLQLNELELKAHLFQKKFEDTAALLEEATRQKQRLQELSEHSTQAINIEYLKNVVMKYIESQVPSEKEQLVPVISTLLHFSPQEQQNVLAAHSKTNDEGAGLFGGVFSYFGGSTPSAPAPKPLAAPHNFKPSPSSVKGNTNGAALGSKDKNGVLSFGSDDDDDDEFTTVLNPFAT</sequence>
<dbReference type="Gene3D" id="1.10.220.60">
    <property type="entry name" value="GRIP domain"/>
    <property type="match status" value="1"/>
</dbReference>
<dbReference type="PANTHER" id="PTHR23157:SF25">
    <property type="entry name" value="GRIP AND COILED-COIL DOMAIN-CONTAINING PROTEIN 1"/>
    <property type="match status" value="1"/>
</dbReference>
<feature type="compositionally biased region" description="Basic and acidic residues" evidence="7">
    <location>
        <begin position="262"/>
        <end position="277"/>
    </location>
</feature>
<feature type="compositionally biased region" description="Polar residues" evidence="7">
    <location>
        <begin position="606"/>
        <end position="615"/>
    </location>
</feature>
<evidence type="ECO:0000256" key="1">
    <source>
        <dbReference type="ARBA" id="ARBA00004184"/>
    </source>
</evidence>
<dbReference type="Pfam" id="PF01465">
    <property type="entry name" value="GRIP"/>
    <property type="match status" value="1"/>
</dbReference>
<feature type="region of interest" description="Disordered" evidence="7">
    <location>
        <begin position="1"/>
        <end position="28"/>
    </location>
</feature>
<reference evidence="11 12" key="1">
    <citation type="submission" date="2018-07" db="EMBL/GenBank/DDBJ databases">
        <title>Genome sequencing of oomycete isolates from Chile give support for New Zealand origin for Phytophthora kernoviae and make available the first Nothophytophthora sp. genome.</title>
        <authorList>
            <person name="Studholme D.J."/>
            <person name="Sanfuentes E."/>
            <person name="Panda P."/>
            <person name="Hill R."/>
            <person name="Sambles C."/>
            <person name="Grant M."/>
            <person name="Williams N.M."/>
            <person name="Mcdougal R.L."/>
        </authorList>
    </citation>
    <scope>NUCLEOTIDE SEQUENCE [LARGE SCALE GENOMIC DNA]</scope>
    <source>
        <strain evidence="9">Chile2</strain>
        <strain evidence="10">Chile4</strain>
    </source>
</reference>
<dbReference type="STRING" id="325452.A0A3R7MK40"/>
<organism evidence="9 12">
    <name type="scientific">Phytophthora kernoviae</name>
    <dbReference type="NCBI Taxonomy" id="325452"/>
    <lineage>
        <taxon>Eukaryota</taxon>
        <taxon>Sar</taxon>
        <taxon>Stramenopiles</taxon>
        <taxon>Oomycota</taxon>
        <taxon>Peronosporomycetes</taxon>
        <taxon>Peronosporales</taxon>
        <taxon>Peronosporaceae</taxon>
        <taxon>Phytophthora</taxon>
    </lineage>
</organism>
<evidence type="ECO:0000313" key="9">
    <source>
        <dbReference type="EMBL" id="RLM96916.1"/>
    </source>
</evidence>
<feature type="coiled-coil region" evidence="6">
    <location>
        <begin position="2601"/>
        <end position="2656"/>
    </location>
</feature>
<feature type="coiled-coil region" evidence="6">
    <location>
        <begin position="794"/>
        <end position="1160"/>
    </location>
</feature>
<dbReference type="InterPro" id="IPR000237">
    <property type="entry name" value="GRIP_dom"/>
</dbReference>
<keyword evidence="3" id="KW-0963">Cytoplasm</keyword>